<gene>
    <name evidence="6" type="ORF">JL107_02630</name>
</gene>
<proteinExistence type="inferred from homology"/>
<dbReference type="InterPro" id="IPR006311">
    <property type="entry name" value="TAT_signal"/>
</dbReference>
<dbReference type="PROSITE" id="PS51318">
    <property type="entry name" value="TAT"/>
    <property type="match status" value="1"/>
</dbReference>
<dbReference type="EMBL" id="JAERWL010000003">
    <property type="protein sequence ID" value="MBM9475333.1"/>
    <property type="molecule type" value="Genomic_DNA"/>
</dbReference>
<sequence length="382" mass="39254">MNFTRTRRSALTAVLLAATLIGVSACGSSDPAPAAGGGTASGGAAGGDTVTVNALNIVSLAPLFVAQDKGFFADHGISNEYSTNDIYSTLSVQSQGSIDVNIPGLGGAFFNAVNQGLKMKAVADRNQYRCTSDSMLVSSTAAGITDAEGLRGKKVAILAKGSSTEYWLDLFLQSAGMSQADLGGVVNLTYPDTVNALKTGAVDAGFLTQPLAYQSIADGTAQRVKATYEIAPDEQQGLITMSQNFLDGSPDVATRWLAGWLEGVRYYQDPANKDDVVAIVAAHTSVPAETVAALYGTDQWPYMDPNGAVDTATAMSDDGQWLLDNKIVETLPEPSVWYDATPVTKAVELIGSAPAGNSCGDASATTGSSGASASASTTATSS</sequence>
<evidence type="ECO:0000256" key="1">
    <source>
        <dbReference type="ARBA" id="ARBA00004418"/>
    </source>
</evidence>
<feature type="chain" id="PRO_5037229653" evidence="5">
    <location>
        <begin position="35"/>
        <end position="382"/>
    </location>
</feature>
<dbReference type="AlphaFoldDB" id="A0A939BZ41"/>
<feature type="signal peptide" evidence="5">
    <location>
        <begin position="1"/>
        <end position="34"/>
    </location>
</feature>
<keyword evidence="7" id="KW-1185">Reference proteome</keyword>
<dbReference type="Gene3D" id="3.40.190.10">
    <property type="entry name" value="Periplasmic binding protein-like II"/>
    <property type="match status" value="2"/>
</dbReference>
<organism evidence="6 7">
    <name type="scientific">Nakamurella flavida</name>
    <dbReference type="NCBI Taxonomy" id="363630"/>
    <lineage>
        <taxon>Bacteria</taxon>
        <taxon>Bacillati</taxon>
        <taxon>Actinomycetota</taxon>
        <taxon>Actinomycetes</taxon>
        <taxon>Nakamurellales</taxon>
        <taxon>Nakamurellaceae</taxon>
        <taxon>Nakamurella</taxon>
    </lineage>
</organism>
<evidence type="ECO:0000256" key="4">
    <source>
        <dbReference type="SAM" id="MobiDB-lite"/>
    </source>
</evidence>
<reference evidence="6" key="1">
    <citation type="submission" date="2021-01" db="EMBL/GenBank/DDBJ databases">
        <title>KCTC 19127 draft genome.</title>
        <authorList>
            <person name="An D."/>
        </authorList>
    </citation>
    <scope>NUCLEOTIDE SEQUENCE</scope>
    <source>
        <strain evidence="6">KCTC 19127</strain>
    </source>
</reference>
<feature type="compositionally biased region" description="Low complexity" evidence="4">
    <location>
        <begin position="362"/>
        <end position="382"/>
    </location>
</feature>
<name>A0A939BZ41_9ACTN</name>
<comment type="subcellular location">
    <subcellularLocation>
        <location evidence="1">Periplasm</location>
    </subcellularLocation>
</comment>
<dbReference type="SUPFAM" id="SSF53850">
    <property type="entry name" value="Periplasmic binding protein-like II"/>
    <property type="match status" value="1"/>
</dbReference>
<evidence type="ECO:0000256" key="3">
    <source>
        <dbReference type="ARBA" id="ARBA00022729"/>
    </source>
</evidence>
<dbReference type="PROSITE" id="PS51257">
    <property type="entry name" value="PROKAR_LIPOPROTEIN"/>
    <property type="match status" value="1"/>
</dbReference>
<keyword evidence="3 5" id="KW-0732">Signal</keyword>
<evidence type="ECO:0000313" key="7">
    <source>
        <dbReference type="Proteomes" id="UP000663801"/>
    </source>
</evidence>
<accession>A0A939BZ41</accession>
<comment type="similarity">
    <text evidence="2">Belongs to the bacterial solute-binding protein SsuA/TauA family.</text>
</comment>
<evidence type="ECO:0000313" key="6">
    <source>
        <dbReference type="EMBL" id="MBM9475333.1"/>
    </source>
</evidence>
<dbReference type="PANTHER" id="PTHR30024">
    <property type="entry name" value="ALIPHATIC SULFONATES-BINDING PROTEIN-RELATED"/>
    <property type="match status" value="1"/>
</dbReference>
<dbReference type="Proteomes" id="UP000663801">
    <property type="component" value="Unassembled WGS sequence"/>
</dbReference>
<protein>
    <submittedName>
        <fullName evidence="6">ABC transporter substrate-binding protein</fullName>
    </submittedName>
</protein>
<evidence type="ECO:0000256" key="5">
    <source>
        <dbReference type="SAM" id="SignalP"/>
    </source>
</evidence>
<dbReference type="Pfam" id="PF13379">
    <property type="entry name" value="NMT1_2"/>
    <property type="match status" value="1"/>
</dbReference>
<evidence type="ECO:0000256" key="2">
    <source>
        <dbReference type="ARBA" id="ARBA00010742"/>
    </source>
</evidence>
<dbReference type="GO" id="GO:0042918">
    <property type="term" value="P:alkanesulfonate transmembrane transport"/>
    <property type="evidence" value="ECO:0007669"/>
    <property type="project" value="TreeGrafter"/>
</dbReference>
<dbReference type="PANTHER" id="PTHR30024:SF47">
    <property type="entry name" value="TAURINE-BINDING PERIPLASMIC PROTEIN"/>
    <property type="match status" value="1"/>
</dbReference>
<dbReference type="RefSeq" id="WP_205255493.1">
    <property type="nucleotide sequence ID" value="NZ_BAAAPV010000001.1"/>
</dbReference>
<feature type="region of interest" description="Disordered" evidence="4">
    <location>
        <begin position="358"/>
        <end position="382"/>
    </location>
</feature>
<comment type="caution">
    <text evidence="6">The sequence shown here is derived from an EMBL/GenBank/DDBJ whole genome shotgun (WGS) entry which is preliminary data.</text>
</comment>
<dbReference type="GO" id="GO:0042597">
    <property type="term" value="C:periplasmic space"/>
    <property type="evidence" value="ECO:0007669"/>
    <property type="project" value="UniProtKB-SubCell"/>
</dbReference>